<protein>
    <submittedName>
        <fullName evidence="2">Uncharacterized protein</fullName>
    </submittedName>
</protein>
<accession>A0A814T5N9</accession>
<dbReference type="Proteomes" id="UP000663852">
    <property type="component" value="Unassembled WGS sequence"/>
</dbReference>
<comment type="caution">
    <text evidence="2">The sequence shown here is derived from an EMBL/GenBank/DDBJ whole genome shotgun (WGS) entry which is preliminary data.</text>
</comment>
<feature type="transmembrane region" description="Helical" evidence="1">
    <location>
        <begin position="96"/>
        <end position="118"/>
    </location>
</feature>
<dbReference type="OrthoDB" id="10055874at2759"/>
<sequence>MRVLSEFALILIILVSIMFSTLFSIIGLSTPGWFFHEYRHLFCDQCSKAPIKIINENHVIFIRCLIPFLLCLTNIFLLTSLVSYLNFVNSTHGYSYYLTIIAFLFAYFASLLAVFWLAHGGLISKTYSIEILLDK</sequence>
<reference evidence="2" key="1">
    <citation type="submission" date="2021-02" db="EMBL/GenBank/DDBJ databases">
        <authorList>
            <person name="Nowell W R."/>
        </authorList>
    </citation>
    <scope>NUCLEOTIDE SEQUENCE</scope>
</reference>
<proteinExistence type="predicted"/>
<dbReference type="EMBL" id="CAJNOJ010000122">
    <property type="protein sequence ID" value="CAF1155525.1"/>
    <property type="molecule type" value="Genomic_DNA"/>
</dbReference>
<evidence type="ECO:0000313" key="3">
    <source>
        <dbReference type="Proteomes" id="UP000663852"/>
    </source>
</evidence>
<keyword evidence="1" id="KW-0812">Transmembrane</keyword>
<organism evidence="2 3">
    <name type="scientific">Adineta ricciae</name>
    <name type="common">Rotifer</name>
    <dbReference type="NCBI Taxonomy" id="249248"/>
    <lineage>
        <taxon>Eukaryota</taxon>
        <taxon>Metazoa</taxon>
        <taxon>Spiralia</taxon>
        <taxon>Gnathifera</taxon>
        <taxon>Rotifera</taxon>
        <taxon>Eurotatoria</taxon>
        <taxon>Bdelloidea</taxon>
        <taxon>Adinetida</taxon>
        <taxon>Adinetidae</taxon>
        <taxon>Adineta</taxon>
    </lineage>
</organism>
<dbReference type="AlphaFoldDB" id="A0A814T5N9"/>
<keyword evidence="1" id="KW-0472">Membrane</keyword>
<evidence type="ECO:0000313" key="2">
    <source>
        <dbReference type="EMBL" id="CAF1155525.1"/>
    </source>
</evidence>
<name>A0A814T5N9_ADIRI</name>
<gene>
    <name evidence="2" type="ORF">EDS130_LOCUS22843</name>
</gene>
<keyword evidence="1" id="KW-1133">Transmembrane helix</keyword>
<feature type="transmembrane region" description="Helical" evidence="1">
    <location>
        <begin position="60"/>
        <end position="84"/>
    </location>
</feature>
<evidence type="ECO:0000256" key="1">
    <source>
        <dbReference type="SAM" id="Phobius"/>
    </source>
</evidence>
<feature type="transmembrane region" description="Helical" evidence="1">
    <location>
        <begin position="7"/>
        <end position="28"/>
    </location>
</feature>